<feature type="signal peptide" evidence="1">
    <location>
        <begin position="1"/>
        <end position="24"/>
    </location>
</feature>
<dbReference type="EMBL" id="CM022218">
    <property type="protein sequence ID" value="KAF7033289.1"/>
    <property type="molecule type" value="Genomic_DNA"/>
</dbReference>
<reference evidence="2" key="1">
    <citation type="journal article" date="2017" name="Gigascience">
        <title>The first near-complete assembly of the hexaploid bread wheat genome, Triticum aestivum.</title>
        <authorList>
            <person name="Zimin A.V."/>
            <person name="Puiu D."/>
            <person name="Hall R."/>
            <person name="Kingan S."/>
            <person name="Clavijo B.J."/>
            <person name="Salzberg S.L."/>
        </authorList>
    </citation>
    <scope>NUCLEOTIDE SEQUENCE</scope>
    <source>
        <tissue evidence="2">Leaf</tissue>
    </source>
</reference>
<feature type="chain" id="PRO_5045018185" evidence="1">
    <location>
        <begin position="25"/>
        <end position="112"/>
    </location>
</feature>
<dbReference type="EMBL" id="CM022218">
    <property type="protein sequence ID" value="KAF7033290.1"/>
    <property type="molecule type" value="Genomic_DNA"/>
</dbReference>
<dbReference type="PANTHER" id="PTHR34998:SF4">
    <property type="match status" value="1"/>
</dbReference>
<accession>A0A077S125</accession>
<dbReference type="EMBL" id="CM022218">
    <property type="protein sequence ID" value="KAF7033288.1"/>
    <property type="molecule type" value="Genomic_DNA"/>
</dbReference>
<keyword evidence="1" id="KW-0732">Signal</keyword>
<comment type="caution">
    <text evidence="2">The sequence shown here is derived from an EMBL/GenBank/DDBJ whole genome shotgun (WGS) entry which is preliminary data.</text>
</comment>
<protein>
    <submittedName>
        <fullName evidence="2">Uncharacterized protein</fullName>
    </submittedName>
</protein>
<dbReference type="Proteomes" id="UP000815260">
    <property type="component" value="Chromosome 3B"/>
</dbReference>
<evidence type="ECO:0000313" key="4">
    <source>
        <dbReference type="EMBL" id="KAF7033290.1"/>
    </source>
</evidence>
<sequence length="112" mass="11556">MGRKVCISPAILALVLLAGPGAKATAFAGGAASMDVAVAVRQVMPTSSIKLEDGVAPEVAVDMDVHRRVLVDIGKSVYDRSKQRCLKTPCIAGGPYSGGLRGCNPRYGCAPK</sequence>
<evidence type="ECO:0000313" key="3">
    <source>
        <dbReference type="EMBL" id="KAF7033289.1"/>
    </source>
</evidence>
<evidence type="ECO:0000313" key="2">
    <source>
        <dbReference type="EMBL" id="KAF7033288.1"/>
    </source>
</evidence>
<proteinExistence type="predicted"/>
<gene>
    <name evidence="2" type="ORF">CFC21_044399</name>
    <name evidence="3" type="ORF">CFC21_044400</name>
    <name evidence="4" type="ORF">CFC21_044401</name>
</gene>
<evidence type="ECO:0000256" key="1">
    <source>
        <dbReference type="SAM" id="SignalP"/>
    </source>
</evidence>
<reference evidence="2" key="2">
    <citation type="submission" date="2020-03" db="EMBL/GenBank/DDBJ databases">
        <title>The second near-complete assembly of the hexaploid bread wheat (Triticum aestivum) genome.</title>
        <authorList>
            <person name="Zimin A.V."/>
            <person name="Puiu D."/>
            <person name="Shumante A."/>
            <person name="Alonge M."/>
            <person name="Salzberg S.L."/>
        </authorList>
    </citation>
    <scope>NUCLEOTIDE SEQUENCE</scope>
    <source>
        <tissue evidence="2">Leaf</tissue>
    </source>
</reference>
<name>A0A077S125_WHEAT</name>
<dbReference type="PANTHER" id="PTHR34998">
    <property type="entry name" value="OS04G0357400 PROTEIN-RELATED"/>
    <property type="match status" value="1"/>
</dbReference>
<organism evidence="2">
    <name type="scientific">Triticum aestivum</name>
    <name type="common">Wheat</name>
    <dbReference type="NCBI Taxonomy" id="4565"/>
    <lineage>
        <taxon>Eukaryota</taxon>
        <taxon>Viridiplantae</taxon>
        <taxon>Streptophyta</taxon>
        <taxon>Embryophyta</taxon>
        <taxon>Tracheophyta</taxon>
        <taxon>Spermatophyta</taxon>
        <taxon>Magnoliopsida</taxon>
        <taxon>Liliopsida</taxon>
        <taxon>Poales</taxon>
        <taxon>Poaceae</taxon>
        <taxon>BOP clade</taxon>
        <taxon>Pooideae</taxon>
        <taxon>Triticodae</taxon>
        <taxon>Triticeae</taxon>
        <taxon>Triticinae</taxon>
        <taxon>Triticum</taxon>
    </lineage>
</organism>